<evidence type="ECO:0000256" key="2">
    <source>
        <dbReference type="ARBA" id="ARBA00022692"/>
    </source>
</evidence>
<dbReference type="PANTHER" id="PTHR34187:SF3">
    <property type="entry name" value="DUF DOMAIN PROTEIN (AFU_ORTHOLOGUE AFUA_6G11150)"/>
    <property type="match status" value="1"/>
</dbReference>
<dbReference type="Pfam" id="PF02656">
    <property type="entry name" value="DUF202"/>
    <property type="match status" value="1"/>
</dbReference>
<dbReference type="GO" id="GO:0012505">
    <property type="term" value="C:endomembrane system"/>
    <property type="evidence" value="ECO:0007669"/>
    <property type="project" value="UniProtKB-SubCell"/>
</dbReference>
<comment type="caution">
    <text evidence="7">The sequence shown here is derived from an EMBL/GenBank/DDBJ whole genome shotgun (WGS) entry which is preliminary data.</text>
</comment>
<organism evidence="7 8">
    <name type="scientific">Capronia epimyces CBS 606.96</name>
    <dbReference type="NCBI Taxonomy" id="1182542"/>
    <lineage>
        <taxon>Eukaryota</taxon>
        <taxon>Fungi</taxon>
        <taxon>Dikarya</taxon>
        <taxon>Ascomycota</taxon>
        <taxon>Pezizomycotina</taxon>
        <taxon>Eurotiomycetes</taxon>
        <taxon>Chaetothyriomycetidae</taxon>
        <taxon>Chaetothyriales</taxon>
        <taxon>Herpotrichiellaceae</taxon>
        <taxon>Capronia</taxon>
    </lineage>
</organism>
<dbReference type="AlphaFoldDB" id="W9YPF7"/>
<dbReference type="Proteomes" id="UP000019478">
    <property type="component" value="Unassembled WGS sequence"/>
</dbReference>
<dbReference type="EMBL" id="AMGY01000004">
    <property type="protein sequence ID" value="EXJ84149.1"/>
    <property type="molecule type" value="Genomic_DNA"/>
</dbReference>
<keyword evidence="4 5" id="KW-0472">Membrane</keyword>
<keyword evidence="8" id="KW-1185">Reference proteome</keyword>
<feature type="transmembrane region" description="Helical" evidence="5">
    <location>
        <begin position="76"/>
        <end position="93"/>
    </location>
</feature>
<evidence type="ECO:0000313" key="8">
    <source>
        <dbReference type="Proteomes" id="UP000019478"/>
    </source>
</evidence>
<protein>
    <recommendedName>
        <fullName evidence="6">DUF202 domain-containing protein</fullName>
    </recommendedName>
</protein>
<gene>
    <name evidence="7" type="ORF">A1O3_04816</name>
</gene>
<sequence length="180" mass="19838">MAPITTTTAEPGADDDWHLLYNPFTSTINVDQIHTDNPIELFLQRPLYAPLLFSNVTSDARDHCANERTFLSWLRLAVYMAVVSVAIFINFHLKNQPSPLEQRLSHPLGIIFWVLSLACLGSGMANYMQTVTKYAGRRALVQSGIKTQIIFGVVATAIVAACALFLGAEAQAARMRKGNT</sequence>
<feature type="transmembrane region" description="Helical" evidence="5">
    <location>
        <begin position="105"/>
        <end position="128"/>
    </location>
</feature>
<feature type="transmembrane region" description="Helical" evidence="5">
    <location>
        <begin position="148"/>
        <end position="168"/>
    </location>
</feature>
<dbReference type="RefSeq" id="XP_007733134.1">
    <property type="nucleotide sequence ID" value="XM_007734944.1"/>
</dbReference>
<name>W9YPF7_9EURO</name>
<accession>W9YPF7</accession>
<evidence type="ECO:0000256" key="3">
    <source>
        <dbReference type="ARBA" id="ARBA00022989"/>
    </source>
</evidence>
<evidence type="ECO:0000256" key="1">
    <source>
        <dbReference type="ARBA" id="ARBA00004127"/>
    </source>
</evidence>
<dbReference type="InterPro" id="IPR052053">
    <property type="entry name" value="IM_YidH-like"/>
</dbReference>
<evidence type="ECO:0000256" key="5">
    <source>
        <dbReference type="SAM" id="Phobius"/>
    </source>
</evidence>
<dbReference type="OrthoDB" id="5525680at2759"/>
<keyword evidence="3 5" id="KW-1133">Transmembrane helix</keyword>
<dbReference type="GeneID" id="19168934"/>
<proteinExistence type="predicted"/>
<evidence type="ECO:0000313" key="7">
    <source>
        <dbReference type="EMBL" id="EXJ84149.1"/>
    </source>
</evidence>
<dbReference type="PANTHER" id="PTHR34187">
    <property type="entry name" value="FGR18P"/>
    <property type="match status" value="1"/>
</dbReference>
<dbReference type="InterPro" id="IPR003807">
    <property type="entry name" value="DUF202"/>
</dbReference>
<keyword evidence="2 5" id="KW-0812">Transmembrane</keyword>
<comment type="subcellular location">
    <subcellularLocation>
        <location evidence="1">Endomembrane system</location>
        <topology evidence="1">Multi-pass membrane protein</topology>
    </subcellularLocation>
</comment>
<evidence type="ECO:0000256" key="4">
    <source>
        <dbReference type="ARBA" id="ARBA00023136"/>
    </source>
</evidence>
<feature type="domain" description="DUF202" evidence="6">
    <location>
        <begin position="61"/>
        <end position="132"/>
    </location>
</feature>
<reference evidence="7 8" key="1">
    <citation type="submission" date="2013-03" db="EMBL/GenBank/DDBJ databases">
        <title>The Genome Sequence of Capronia epimyces CBS 606.96.</title>
        <authorList>
            <consortium name="The Broad Institute Genomics Platform"/>
            <person name="Cuomo C."/>
            <person name="de Hoog S."/>
            <person name="Gorbushina A."/>
            <person name="Walker B."/>
            <person name="Young S.K."/>
            <person name="Zeng Q."/>
            <person name="Gargeya S."/>
            <person name="Fitzgerald M."/>
            <person name="Haas B."/>
            <person name="Abouelleil A."/>
            <person name="Allen A.W."/>
            <person name="Alvarado L."/>
            <person name="Arachchi H.M."/>
            <person name="Berlin A.M."/>
            <person name="Chapman S.B."/>
            <person name="Gainer-Dewar J."/>
            <person name="Goldberg J."/>
            <person name="Griggs A."/>
            <person name="Gujja S."/>
            <person name="Hansen M."/>
            <person name="Howarth C."/>
            <person name="Imamovic A."/>
            <person name="Ireland A."/>
            <person name="Larimer J."/>
            <person name="McCowan C."/>
            <person name="Murphy C."/>
            <person name="Pearson M."/>
            <person name="Poon T.W."/>
            <person name="Priest M."/>
            <person name="Roberts A."/>
            <person name="Saif S."/>
            <person name="Shea T."/>
            <person name="Sisk P."/>
            <person name="Sykes S."/>
            <person name="Wortman J."/>
            <person name="Nusbaum C."/>
            <person name="Birren B."/>
        </authorList>
    </citation>
    <scope>NUCLEOTIDE SEQUENCE [LARGE SCALE GENOMIC DNA]</scope>
    <source>
        <strain evidence="7 8">CBS 606.96</strain>
    </source>
</reference>
<evidence type="ECO:0000259" key="6">
    <source>
        <dbReference type="Pfam" id="PF02656"/>
    </source>
</evidence>
<dbReference type="HOGENOM" id="CLU_120561_1_0_1"/>
<dbReference type="eggNOG" id="ENOG502S23D">
    <property type="taxonomic scope" value="Eukaryota"/>
</dbReference>